<name>A0A366E908_9BACI</name>
<evidence type="ECO:0000313" key="2">
    <source>
        <dbReference type="Proteomes" id="UP000252254"/>
    </source>
</evidence>
<protein>
    <submittedName>
        <fullName evidence="1">Uncharacterized protein DUF3939</fullName>
    </submittedName>
</protein>
<reference evidence="1 2" key="1">
    <citation type="submission" date="2018-06" db="EMBL/GenBank/DDBJ databases">
        <title>Genomic Encyclopedia of Type Strains, Phase IV (KMG-IV): sequencing the most valuable type-strain genomes for metagenomic binning, comparative biology and taxonomic classification.</title>
        <authorList>
            <person name="Goeker M."/>
        </authorList>
    </citation>
    <scope>NUCLEOTIDE SEQUENCE [LARGE SCALE GENOMIC DNA]</scope>
    <source>
        <strain evidence="1 2">DSM 15140</strain>
    </source>
</reference>
<dbReference type="Proteomes" id="UP000252254">
    <property type="component" value="Unassembled WGS sequence"/>
</dbReference>
<dbReference type="AlphaFoldDB" id="A0A366E908"/>
<gene>
    <name evidence="1" type="ORF">DES48_10589</name>
</gene>
<dbReference type="EMBL" id="QNRI01000005">
    <property type="protein sequence ID" value="RBO98239.1"/>
    <property type="molecule type" value="Genomic_DNA"/>
</dbReference>
<evidence type="ECO:0000313" key="1">
    <source>
        <dbReference type="EMBL" id="RBO98239.1"/>
    </source>
</evidence>
<dbReference type="Pfam" id="PF13075">
    <property type="entry name" value="DUF3939"/>
    <property type="match status" value="1"/>
</dbReference>
<dbReference type="InterPro" id="IPR025071">
    <property type="entry name" value="DUF3939"/>
</dbReference>
<dbReference type="RefSeq" id="WP_113868643.1">
    <property type="nucleotide sequence ID" value="NZ_BAABQN010000005.1"/>
</dbReference>
<dbReference type="OrthoDB" id="2352834at2"/>
<comment type="caution">
    <text evidence="1">The sequence shown here is derived from an EMBL/GenBank/DDBJ whole genome shotgun (WGS) entry which is preliminary data.</text>
</comment>
<accession>A0A366E908</accession>
<organism evidence="1 2">
    <name type="scientific">Paraliobacillus ryukyuensis</name>
    <dbReference type="NCBI Taxonomy" id="200904"/>
    <lineage>
        <taxon>Bacteria</taxon>
        <taxon>Bacillati</taxon>
        <taxon>Bacillota</taxon>
        <taxon>Bacilli</taxon>
        <taxon>Bacillales</taxon>
        <taxon>Bacillaceae</taxon>
        <taxon>Paraliobacillus</taxon>
    </lineage>
</organism>
<sequence>MWNPFKKQSTDAQKQEQTYPTIDISLAELKYAIHEYGMQLPKEIPLSILIKHDLSVDYKLLAPILKGIPNKTYYMSHETYEIFEEKDRQLAIDFDNVQQAVDNYMQQTKELPVIHGDPYRKVSYHKLEKLGLLDYRPQQEFYITDEEHLISNQRP</sequence>
<keyword evidence="2" id="KW-1185">Reference proteome</keyword>
<proteinExistence type="predicted"/>